<dbReference type="RefSeq" id="WP_116776903.1">
    <property type="nucleotide sequence ID" value="NZ_QDKG01000007.1"/>
</dbReference>
<evidence type="ECO:0000313" key="2">
    <source>
        <dbReference type="Proteomes" id="UP000245627"/>
    </source>
</evidence>
<name>A0A2T8HFG1_9SPHI</name>
<keyword evidence="2" id="KW-1185">Reference proteome</keyword>
<sequence>MKYPFLVFACLLLPIILFGQRKPKPTLLVYGNGLEAYAAAVQGALSNVPTLWVMNGNLQDLMITEKPSQLTINHSLDGGIWMKLLMEMADYKSPNDSVATIIKQDITIERLLIATNQLVQKLPPLTIVESTSIKKIAWGRKGWQAQLSNGKRYTFRSVIDASTDQGLASVVPEQDRWKPEANTQSSLSDLQRARTTLAIGTDRNSIRTLTTSELLRSVKNNFFSLQSLSSFEPSVENIPLRMHYAQAIGAAAGYTAFFEVDAAQIDVRKLQSELLTYKSRLLPAIDAASEHPHFGSWQKIYLTGLFPVENNRFSSEKEVTYSEIRPILQELYSRSQLWFLDHDGEELLWKDAIELVKFLGTRGQEVNRQIATEWNNKLQFDTVYDLDRPITRGEFSVILDQFANPYGVTVTHAGEVRR</sequence>
<accession>A0A2T8HFG1</accession>
<dbReference type="OrthoDB" id="615715at2"/>
<dbReference type="EMBL" id="QDKG01000007">
    <property type="protein sequence ID" value="PVH24155.1"/>
    <property type="molecule type" value="Genomic_DNA"/>
</dbReference>
<evidence type="ECO:0000313" key="1">
    <source>
        <dbReference type="EMBL" id="PVH24155.1"/>
    </source>
</evidence>
<evidence type="ECO:0008006" key="3">
    <source>
        <dbReference type="Google" id="ProtNLM"/>
    </source>
</evidence>
<proteinExistence type="predicted"/>
<dbReference type="Proteomes" id="UP000245627">
    <property type="component" value="Unassembled WGS sequence"/>
</dbReference>
<gene>
    <name evidence="1" type="ORF">DC487_15585</name>
</gene>
<dbReference type="AlphaFoldDB" id="A0A2T8HFG1"/>
<protein>
    <recommendedName>
        <fullName evidence="3">FAD-dependent oxidoreductase</fullName>
    </recommendedName>
</protein>
<reference evidence="1 2" key="1">
    <citation type="submission" date="2018-04" db="EMBL/GenBank/DDBJ databases">
        <title>Sphingobacterium cortibacter sp. nov.</title>
        <authorList>
            <person name="Li Y."/>
        </authorList>
    </citation>
    <scope>NUCLEOTIDE SEQUENCE [LARGE SCALE GENOMIC DNA]</scope>
    <source>
        <strain evidence="1 2">2c-3</strain>
    </source>
</reference>
<organism evidence="1 2">
    <name type="scientific">Sphingobacterium corticibacter</name>
    <dbReference type="NCBI Taxonomy" id="2171749"/>
    <lineage>
        <taxon>Bacteria</taxon>
        <taxon>Pseudomonadati</taxon>
        <taxon>Bacteroidota</taxon>
        <taxon>Sphingobacteriia</taxon>
        <taxon>Sphingobacteriales</taxon>
        <taxon>Sphingobacteriaceae</taxon>
        <taxon>Sphingobacterium</taxon>
    </lineage>
</organism>
<comment type="caution">
    <text evidence="1">The sequence shown here is derived from an EMBL/GenBank/DDBJ whole genome shotgun (WGS) entry which is preliminary data.</text>
</comment>